<dbReference type="EMBL" id="SSND01000001">
    <property type="protein sequence ID" value="THD84401.1"/>
    <property type="molecule type" value="Genomic_DNA"/>
</dbReference>
<dbReference type="Pfam" id="PF03061">
    <property type="entry name" value="4HBT"/>
    <property type="match status" value="1"/>
</dbReference>
<keyword evidence="2" id="KW-0378">Hydrolase</keyword>
<dbReference type="InterPro" id="IPR039298">
    <property type="entry name" value="ACOT13"/>
</dbReference>
<evidence type="ECO:0000313" key="5">
    <source>
        <dbReference type="Proteomes" id="UP000309450"/>
    </source>
</evidence>
<dbReference type="OrthoDB" id="9813282at2"/>
<dbReference type="Gene3D" id="3.10.129.10">
    <property type="entry name" value="Hotdog Thioesterase"/>
    <property type="match status" value="1"/>
</dbReference>
<evidence type="ECO:0000259" key="3">
    <source>
        <dbReference type="Pfam" id="PF03061"/>
    </source>
</evidence>
<evidence type="ECO:0000256" key="2">
    <source>
        <dbReference type="ARBA" id="ARBA00022801"/>
    </source>
</evidence>
<dbReference type="AlphaFoldDB" id="A0A4S3MSH2"/>
<dbReference type="PANTHER" id="PTHR21660:SF1">
    <property type="entry name" value="ACYL-COENZYME A THIOESTERASE 13"/>
    <property type="match status" value="1"/>
</dbReference>
<reference evidence="4 5" key="1">
    <citation type="submission" date="2019-04" db="EMBL/GenBank/DDBJ databases">
        <title>Draft genome sequence of Gemmobacter aestuarii sp. nov.</title>
        <authorList>
            <person name="Hameed A."/>
            <person name="Lin S.-Y."/>
            <person name="Shahina M."/>
            <person name="Lai W.-A."/>
            <person name="Young C.-C."/>
        </authorList>
    </citation>
    <scope>NUCLEOTIDE SEQUENCE [LARGE SCALE GENOMIC DNA]</scope>
    <source>
        <strain evidence="4 5">CC-PW-75</strain>
    </source>
</reference>
<dbReference type="InterPro" id="IPR003736">
    <property type="entry name" value="PAAI_dom"/>
</dbReference>
<comment type="caution">
    <text evidence="4">The sequence shown here is derived from an EMBL/GenBank/DDBJ whole genome shotgun (WGS) entry which is preliminary data.</text>
</comment>
<dbReference type="CDD" id="cd03443">
    <property type="entry name" value="PaaI_thioesterase"/>
    <property type="match status" value="1"/>
</dbReference>
<dbReference type="InterPro" id="IPR029069">
    <property type="entry name" value="HotDog_dom_sf"/>
</dbReference>
<dbReference type="PANTHER" id="PTHR21660">
    <property type="entry name" value="THIOESTERASE SUPERFAMILY MEMBER-RELATED"/>
    <property type="match status" value="1"/>
</dbReference>
<evidence type="ECO:0000256" key="1">
    <source>
        <dbReference type="ARBA" id="ARBA00008324"/>
    </source>
</evidence>
<protein>
    <submittedName>
        <fullName evidence="4">PaaI family thioesterase</fullName>
    </submittedName>
</protein>
<feature type="domain" description="Thioesterase" evidence="3">
    <location>
        <begin position="75"/>
        <end position="150"/>
    </location>
</feature>
<comment type="similarity">
    <text evidence="1">Belongs to the thioesterase PaaI family.</text>
</comment>
<dbReference type="GO" id="GO:0047617">
    <property type="term" value="F:fatty acyl-CoA hydrolase activity"/>
    <property type="evidence" value="ECO:0007669"/>
    <property type="project" value="InterPro"/>
</dbReference>
<dbReference type="InterPro" id="IPR006683">
    <property type="entry name" value="Thioestr_dom"/>
</dbReference>
<keyword evidence="5" id="KW-1185">Reference proteome</keyword>
<dbReference type="NCBIfam" id="TIGR00369">
    <property type="entry name" value="unchar_dom_1"/>
    <property type="match status" value="1"/>
</dbReference>
<dbReference type="Proteomes" id="UP000309450">
    <property type="component" value="Unassembled WGS sequence"/>
</dbReference>
<proteinExistence type="inferred from homology"/>
<accession>A0A4S3MSH2</accession>
<dbReference type="SUPFAM" id="SSF54637">
    <property type="entry name" value="Thioesterase/thiol ester dehydrase-isomerase"/>
    <property type="match status" value="1"/>
</dbReference>
<evidence type="ECO:0000313" key="4">
    <source>
        <dbReference type="EMBL" id="THD84401.1"/>
    </source>
</evidence>
<name>A0A4S3MSH2_9RHOB</name>
<gene>
    <name evidence="4" type="ORF">E7811_01210</name>
</gene>
<dbReference type="RefSeq" id="WP_136392782.1">
    <property type="nucleotide sequence ID" value="NZ_SSND01000001.1"/>
</dbReference>
<sequence>MPDTPSAVFSATCPADIPPPEVFRARSGLDYMKGVLEGRFPMPRLVADMGMVFTAIEDHRATLRGAAAFGHTNLFGGVHGGWYGTIMDTAMGCAVMTVVPQGKWQTTLEYKVNIMRAVRIGTEVEVTGIVDHAGQTTAVARAEVRGAEDGRLYATASTTCLILDWR</sequence>
<organism evidence="4 5">
    <name type="scientific">Aliigemmobacter aestuarii</name>
    <dbReference type="NCBI Taxonomy" id="1445661"/>
    <lineage>
        <taxon>Bacteria</taxon>
        <taxon>Pseudomonadati</taxon>
        <taxon>Pseudomonadota</taxon>
        <taxon>Alphaproteobacteria</taxon>
        <taxon>Rhodobacterales</taxon>
        <taxon>Paracoccaceae</taxon>
        <taxon>Aliigemmobacter</taxon>
    </lineage>
</organism>